<proteinExistence type="predicted"/>
<dbReference type="Proteomes" id="UP001055811">
    <property type="component" value="Linkage Group LG06"/>
</dbReference>
<evidence type="ECO:0000313" key="2">
    <source>
        <dbReference type="Proteomes" id="UP001055811"/>
    </source>
</evidence>
<evidence type="ECO:0000313" key="1">
    <source>
        <dbReference type="EMBL" id="KAI3724024.1"/>
    </source>
</evidence>
<reference evidence="1 2" key="2">
    <citation type="journal article" date="2022" name="Mol. Ecol. Resour.">
        <title>The genomes of chicory, endive, great burdock and yacon provide insights into Asteraceae paleo-polyploidization history and plant inulin production.</title>
        <authorList>
            <person name="Fan W."/>
            <person name="Wang S."/>
            <person name="Wang H."/>
            <person name="Wang A."/>
            <person name="Jiang F."/>
            <person name="Liu H."/>
            <person name="Zhao H."/>
            <person name="Xu D."/>
            <person name="Zhang Y."/>
        </authorList>
    </citation>
    <scope>NUCLEOTIDE SEQUENCE [LARGE SCALE GENOMIC DNA]</scope>
    <source>
        <strain evidence="2">cv. Punajuju</strain>
        <tissue evidence="1">Leaves</tissue>
    </source>
</reference>
<accession>A0ACB9BPR0</accession>
<sequence>MDGFGKDCTASTSIKPNSLFQECLMLQSLPVDHFTFLQMIFGSATPVESYCAHLLLSRDEIYFVVLHSKGSSSVYATKTLLLTENPKVEEMKRRIVAKEAADKEFNEFLELLKSAKAMPPPQEGSQIKKAAGGDTVLLRFSEMLKLFHEFAHVVHCMSNCASCAKFSGTQLDPEFVEIPALVLKNWNDGWVDTDSFTEYTNASDKKCVACIGKLKRIYMPLKKFNTNPCGKPSKRLENCSMLRPAYAVEYDYLPDHQCVRSFMTKKIEGLFFSGQINGTTGYEEAAACCSGYQGGKHIMKDNKRHLRIEIERTTIEAQQRISEDELNYSEALEVYYNYRIAAAAVTVEVLAKSTILKHKMSRIFLQPIYKKRYPRSNQSRA</sequence>
<reference evidence="2" key="1">
    <citation type="journal article" date="2022" name="Mol. Ecol. Resour.">
        <title>The genomes of chicory, endive, great burdock and yacon provide insights into Asteraceae palaeo-polyploidization history and plant inulin production.</title>
        <authorList>
            <person name="Fan W."/>
            <person name="Wang S."/>
            <person name="Wang H."/>
            <person name="Wang A."/>
            <person name="Jiang F."/>
            <person name="Liu H."/>
            <person name="Zhao H."/>
            <person name="Xu D."/>
            <person name="Zhang Y."/>
        </authorList>
    </citation>
    <scope>NUCLEOTIDE SEQUENCE [LARGE SCALE GENOMIC DNA]</scope>
    <source>
        <strain evidence="2">cv. Punajuju</strain>
    </source>
</reference>
<keyword evidence="2" id="KW-1185">Reference proteome</keyword>
<gene>
    <name evidence="1" type="ORF">L2E82_35788</name>
</gene>
<name>A0ACB9BPR0_CICIN</name>
<organism evidence="1 2">
    <name type="scientific">Cichorium intybus</name>
    <name type="common">Chicory</name>
    <dbReference type="NCBI Taxonomy" id="13427"/>
    <lineage>
        <taxon>Eukaryota</taxon>
        <taxon>Viridiplantae</taxon>
        <taxon>Streptophyta</taxon>
        <taxon>Embryophyta</taxon>
        <taxon>Tracheophyta</taxon>
        <taxon>Spermatophyta</taxon>
        <taxon>Magnoliopsida</taxon>
        <taxon>eudicotyledons</taxon>
        <taxon>Gunneridae</taxon>
        <taxon>Pentapetalae</taxon>
        <taxon>asterids</taxon>
        <taxon>campanulids</taxon>
        <taxon>Asterales</taxon>
        <taxon>Asteraceae</taxon>
        <taxon>Cichorioideae</taxon>
        <taxon>Cichorieae</taxon>
        <taxon>Cichoriinae</taxon>
        <taxon>Cichorium</taxon>
    </lineage>
</organism>
<comment type="caution">
    <text evidence="1">The sequence shown here is derived from an EMBL/GenBank/DDBJ whole genome shotgun (WGS) entry which is preliminary data.</text>
</comment>
<protein>
    <submittedName>
        <fullName evidence="1">Uncharacterized protein</fullName>
    </submittedName>
</protein>
<dbReference type="EMBL" id="CM042014">
    <property type="protein sequence ID" value="KAI3724024.1"/>
    <property type="molecule type" value="Genomic_DNA"/>
</dbReference>